<name>A0A1G1KTS0_9BACT</name>
<feature type="transmembrane region" description="Helical" evidence="1">
    <location>
        <begin position="20"/>
        <end position="40"/>
    </location>
</feature>
<evidence type="ECO:0000313" key="2">
    <source>
        <dbReference type="EMBL" id="OGW96364.1"/>
    </source>
</evidence>
<reference evidence="2 3" key="1">
    <citation type="journal article" date="2016" name="Nat. Commun.">
        <title>Thousands of microbial genomes shed light on interconnected biogeochemical processes in an aquifer system.</title>
        <authorList>
            <person name="Anantharaman K."/>
            <person name="Brown C.T."/>
            <person name="Hug L.A."/>
            <person name="Sharon I."/>
            <person name="Castelle C.J."/>
            <person name="Probst A.J."/>
            <person name="Thomas B.C."/>
            <person name="Singh A."/>
            <person name="Wilkins M.J."/>
            <person name="Karaoz U."/>
            <person name="Brodie E.L."/>
            <person name="Williams K.H."/>
            <person name="Hubbard S.S."/>
            <person name="Banfield J.F."/>
        </authorList>
    </citation>
    <scope>NUCLEOTIDE SEQUENCE [LARGE SCALE GENOMIC DNA]</scope>
</reference>
<dbReference type="InterPro" id="IPR012902">
    <property type="entry name" value="N_methyl_site"/>
</dbReference>
<gene>
    <name evidence="2" type="ORF">A3G33_03405</name>
</gene>
<evidence type="ECO:0000313" key="3">
    <source>
        <dbReference type="Proteomes" id="UP000178187"/>
    </source>
</evidence>
<keyword evidence="1" id="KW-0812">Transmembrane</keyword>
<dbReference type="NCBIfam" id="TIGR02532">
    <property type="entry name" value="IV_pilin_GFxxxE"/>
    <property type="match status" value="1"/>
</dbReference>
<sequence>MKENILQVLLKNRKQRLSGFTLAELLIVIVILGVLGAIALPKYFPQSEKSRLSESFEILGAIRKGQEAYRLTTPGFTYLSMGDCNSPANAPTSQGNSANANQWARLGMDRPAGQFFDFCTRSDSPYTTFVAYAYRKSSGPFGSTYGTKYVGITQTGFFCGDHPLIPTSVCQSGTCSACP</sequence>
<accession>A0A1G1KTS0</accession>
<protein>
    <recommendedName>
        <fullName evidence="4">Type II secretion system protein GspG C-terminal domain-containing protein</fullName>
    </recommendedName>
</protein>
<dbReference type="EMBL" id="MHFR01000051">
    <property type="protein sequence ID" value="OGW96364.1"/>
    <property type="molecule type" value="Genomic_DNA"/>
</dbReference>
<dbReference type="Proteomes" id="UP000178187">
    <property type="component" value="Unassembled WGS sequence"/>
</dbReference>
<organism evidence="2 3">
    <name type="scientific">Candidatus Danuiimicrobium aquiferis</name>
    <dbReference type="NCBI Taxonomy" id="1801832"/>
    <lineage>
        <taxon>Bacteria</taxon>
        <taxon>Pseudomonadati</taxon>
        <taxon>Candidatus Omnitrophota</taxon>
        <taxon>Candidatus Danuiimicrobium</taxon>
    </lineage>
</organism>
<evidence type="ECO:0000256" key="1">
    <source>
        <dbReference type="SAM" id="Phobius"/>
    </source>
</evidence>
<dbReference type="Pfam" id="PF07963">
    <property type="entry name" value="N_methyl"/>
    <property type="match status" value="1"/>
</dbReference>
<keyword evidence="1" id="KW-1133">Transmembrane helix</keyword>
<dbReference type="Gene3D" id="3.30.700.10">
    <property type="entry name" value="Glycoprotein, Type 4 Pilin"/>
    <property type="match status" value="1"/>
</dbReference>
<keyword evidence="1" id="KW-0472">Membrane</keyword>
<dbReference type="AlphaFoldDB" id="A0A1G1KTS0"/>
<dbReference type="SUPFAM" id="SSF54523">
    <property type="entry name" value="Pili subunits"/>
    <property type="match status" value="1"/>
</dbReference>
<evidence type="ECO:0008006" key="4">
    <source>
        <dbReference type="Google" id="ProtNLM"/>
    </source>
</evidence>
<proteinExistence type="predicted"/>
<dbReference type="InterPro" id="IPR045584">
    <property type="entry name" value="Pilin-like"/>
</dbReference>
<comment type="caution">
    <text evidence="2">The sequence shown here is derived from an EMBL/GenBank/DDBJ whole genome shotgun (WGS) entry which is preliminary data.</text>
</comment>